<dbReference type="InterPro" id="IPR006428">
    <property type="entry name" value="Portal_SPP1-type"/>
</dbReference>
<organism evidence="2 3">
    <name type="scientific">Aneurinibacillus thermoaerophilus</name>
    <dbReference type="NCBI Taxonomy" id="143495"/>
    <lineage>
        <taxon>Bacteria</taxon>
        <taxon>Bacillati</taxon>
        <taxon>Bacillota</taxon>
        <taxon>Bacilli</taxon>
        <taxon>Bacillales</taxon>
        <taxon>Paenibacillaceae</taxon>
        <taxon>Aneurinibacillus group</taxon>
        <taxon>Aneurinibacillus</taxon>
    </lineage>
</organism>
<feature type="region of interest" description="Disordered" evidence="1">
    <location>
        <begin position="438"/>
        <end position="480"/>
    </location>
</feature>
<proteinExistence type="predicted"/>
<dbReference type="OrthoDB" id="1697867at2"/>
<reference evidence="2 3" key="1">
    <citation type="submission" date="2016-10" db="EMBL/GenBank/DDBJ databases">
        <authorList>
            <person name="de Groot N.N."/>
        </authorList>
    </citation>
    <scope>NUCLEOTIDE SEQUENCE [LARGE SCALE GENOMIC DNA]</scope>
    <source>
        <strain evidence="2 3">L 420-91</strain>
    </source>
</reference>
<dbReference type="InterPro" id="IPR021145">
    <property type="entry name" value="Portal_protein_SPP1_Gp6-like"/>
</dbReference>
<dbReference type="AlphaFoldDB" id="A0A1G8EMX0"/>
<feature type="compositionally biased region" description="Basic and acidic residues" evidence="1">
    <location>
        <begin position="446"/>
        <end position="458"/>
    </location>
</feature>
<dbReference type="Pfam" id="PF05133">
    <property type="entry name" value="SPP1_portal"/>
    <property type="match status" value="1"/>
</dbReference>
<evidence type="ECO:0000256" key="1">
    <source>
        <dbReference type="SAM" id="MobiDB-lite"/>
    </source>
</evidence>
<accession>A0A1G8EMX0</accession>
<gene>
    <name evidence="2" type="ORF">SAMN04489735_10467</name>
</gene>
<dbReference type="RefSeq" id="WP_057898653.1">
    <property type="nucleotide sequence ID" value="NZ_FNDE01000046.1"/>
</dbReference>
<protein>
    <submittedName>
        <fullName evidence="2">Phage portal protein, SPP1 family</fullName>
    </submittedName>
</protein>
<dbReference type="Proteomes" id="UP000198956">
    <property type="component" value="Unassembled WGS sequence"/>
</dbReference>
<evidence type="ECO:0000313" key="3">
    <source>
        <dbReference type="Proteomes" id="UP000198956"/>
    </source>
</evidence>
<name>A0A1G8EMX0_ANETH</name>
<dbReference type="EMBL" id="FNDE01000046">
    <property type="protein sequence ID" value="SDH71264.1"/>
    <property type="molecule type" value="Genomic_DNA"/>
</dbReference>
<evidence type="ECO:0000313" key="2">
    <source>
        <dbReference type="EMBL" id="SDH71264.1"/>
    </source>
</evidence>
<dbReference type="NCBIfam" id="TIGR01538">
    <property type="entry name" value="portal_SPP1"/>
    <property type="match status" value="1"/>
</dbReference>
<sequence>MYPNIPTFEQQISAKMAAETTNTNAKILKDLISSHNTIEMMKGVRYYFNENDIKSRKHYFWRDGQKVEDQTKPNNKIPHGWHKLLVDQKVSYIVGKPVTFTGPDSFVKKVNEVLTEDFHDYMVELGLGASNKGLEWLHPYIDEEGNFDMIVVPAEQVIPIYDTSKQKNLEAVIRYYPMSVNGQDAIRAEWWTKQDVTYYIAIGTGDYEPDTTEPVNPAPHFTYGDVGYGWGEVPFIEFANNQFKVSDLTFYKELIDDYDRRVSDNSNNLEELQALIYVLKGYEGQSLSEFMENLRYYKAISLDADPGAGVDTLSAELPIQSVNSHLDRLRESIFTFGQGVDVSTDKFGSAPSGVALKFLFSLLDLKASMLERKFRKGLEWVIWFVAEYLSIKGEGQFNYKDIKFTFNKNILMNDLEASQIAQNSTGIISERTILANHPWVTNPEEEEKRKKEEREEKMTQMQDPYPLPNDQSGGTGAGSA</sequence>